<dbReference type="PANTHER" id="PTHR43625:SF40">
    <property type="entry name" value="ALDO-KETO REDUCTASE YAKC [NADP(+)]"/>
    <property type="match status" value="1"/>
</dbReference>
<evidence type="ECO:0000256" key="1">
    <source>
        <dbReference type="ARBA" id="ARBA00023002"/>
    </source>
</evidence>
<reference evidence="3" key="1">
    <citation type="submission" date="2022-10" db="EMBL/GenBank/DDBJ databases">
        <title>The complete genomes of actinobacterial strains from the NBC collection.</title>
        <authorList>
            <person name="Joergensen T.S."/>
            <person name="Alvarez Arevalo M."/>
            <person name="Sterndorff E.B."/>
            <person name="Faurdal D."/>
            <person name="Vuksanovic O."/>
            <person name="Mourched A.-S."/>
            <person name="Charusanti P."/>
            <person name="Shaw S."/>
            <person name="Blin K."/>
            <person name="Weber T."/>
        </authorList>
    </citation>
    <scope>NUCLEOTIDE SEQUENCE</scope>
    <source>
        <strain evidence="3">NBC_00189</strain>
    </source>
</reference>
<dbReference type="NCBIfam" id="NF007695">
    <property type="entry name" value="PRK10376.1"/>
    <property type="match status" value="1"/>
</dbReference>
<dbReference type="RefSeq" id="WP_189777756.1">
    <property type="nucleotide sequence ID" value="NZ_BMVY01000032.1"/>
</dbReference>
<dbReference type="PRINTS" id="PR00069">
    <property type="entry name" value="ALDKETRDTASE"/>
</dbReference>
<dbReference type="InterPro" id="IPR036812">
    <property type="entry name" value="NAD(P)_OxRdtase_dom_sf"/>
</dbReference>
<dbReference type="SUPFAM" id="SSF51430">
    <property type="entry name" value="NAD(P)-linked oxidoreductase"/>
    <property type="match status" value="1"/>
</dbReference>
<dbReference type="PANTHER" id="PTHR43625">
    <property type="entry name" value="AFLATOXIN B1 ALDEHYDE REDUCTASE"/>
    <property type="match status" value="1"/>
</dbReference>
<sequence length="291" mass="31191">MTDVTGTLSGGTLTLADDLTLTRMGYGAMQLAGPNAFGPPKDRDEAVAVLREAVERGITHIDTSDFYGPFVVNEIIKEALHPYPDDLRIVTKVGARRGDDGAWIFAREPEDLKAQVHENLRRLGVEALDVVNLRVGSVVGTDEEPLSDQFGALAELREQGLIRHLGVSSVSAAQLTEAQAIAPVVTVQNLYNLANRQDDALVERCAAEGIAFAPFFPLGGFSPLQSQILTDVAARLGASPQQVALAWLLQRSPSIVLIPGTSSRAHLRENIAATTLALPPEEITELDKIAS</sequence>
<dbReference type="InterPro" id="IPR050791">
    <property type="entry name" value="Aldo-Keto_reductase"/>
</dbReference>
<evidence type="ECO:0000313" key="4">
    <source>
        <dbReference type="Proteomes" id="UP001432166"/>
    </source>
</evidence>
<gene>
    <name evidence="3" type="ORF">OG288_09165</name>
</gene>
<feature type="domain" description="NADP-dependent oxidoreductase" evidence="2">
    <location>
        <begin position="23"/>
        <end position="290"/>
    </location>
</feature>
<keyword evidence="4" id="KW-1185">Reference proteome</keyword>
<dbReference type="Pfam" id="PF00248">
    <property type="entry name" value="Aldo_ket_red"/>
    <property type="match status" value="1"/>
</dbReference>
<dbReference type="Proteomes" id="UP001432166">
    <property type="component" value="Chromosome"/>
</dbReference>
<accession>A0ABZ1JA04</accession>
<keyword evidence="1" id="KW-0560">Oxidoreductase</keyword>
<dbReference type="EMBL" id="CP108133">
    <property type="protein sequence ID" value="WTP48441.1"/>
    <property type="molecule type" value="Genomic_DNA"/>
</dbReference>
<evidence type="ECO:0000259" key="2">
    <source>
        <dbReference type="Pfam" id="PF00248"/>
    </source>
</evidence>
<evidence type="ECO:0000313" key="3">
    <source>
        <dbReference type="EMBL" id="WTP48441.1"/>
    </source>
</evidence>
<dbReference type="Gene3D" id="3.20.20.100">
    <property type="entry name" value="NADP-dependent oxidoreductase domain"/>
    <property type="match status" value="1"/>
</dbReference>
<dbReference type="InterPro" id="IPR023210">
    <property type="entry name" value="NADP_OxRdtase_dom"/>
</dbReference>
<dbReference type="CDD" id="cd19088">
    <property type="entry name" value="AKR_AKR13B1"/>
    <property type="match status" value="1"/>
</dbReference>
<proteinExistence type="predicted"/>
<dbReference type="InterPro" id="IPR020471">
    <property type="entry name" value="AKR"/>
</dbReference>
<protein>
    <submittedName>
        <fullName evidence="3">Oxidoreductase</fullName>
    </submittedName>
</protein>
<name>A0ABZ1JA04_9ACTN</name>
<organism evidence="3 4">
    <name type="scientific">Streptomyces tauricus</name>
    <dbReference type="NCBI Taxonomy" id="68274"/>
    <lineage>
        <taxon>Bacteria</taxon>
        <taxon>Bacillati</taxon>
        <taxon>Actinomycetota</taxon>
        <taxon>Actinomycetes</taxon>
        <taxon>Kitasatosporales</taxon>
        <taxon>Streptomycetaceae</taxon>
        <taxon>Streptomyces</taxon>
        <taxon>Streptomyces aurantiacus group</taxon>
    </lineage>
</organism>